<proteinExistence type="inferred from homology"/>
<dbReference type="CDD" id="cd13136">
    <property type="entry name" value="MATE_DinF_like"/>
    <property type="match status" value="1"/>
</dbReference>
<comment type="subcellular location">
    <subcellularLocation>
        <location evidence="1">Membrane</location>
        <topology evidence="1">Multi-pass membrane protein</topology>
    </subcellularLocation>
</comment>
<gene>
    <name evidence="7" type="ORF">GB928_008305</name>
</gene>
<comment type="caution">
    <text evidence="7">The sequence shown here is derived from an EMBL/GenBank/DDBJ whole genome shotgun (WGS) entry which is preliminary data.</text>
</comment>
<comment type="similarity">
    <text evidence="2">Belongs to the multi antimicrobial extrusion (MATE) (TC 2.A.66.1) family.</text>
</comment>
<dbReference type="Proteomes" id="UP001177080">
    <property type="component" value="Unassembled WGS sequence"/>
</dbReference>
<feature type="transmembrane region" description="Helical" evidence="6">
    <location>
        <begin position="200"/>
        <end position="222"/>
    </location>
</feature>
<feature type="transmembrane region" description="Helical" evidence="6">
    <location>
        <begin position="55"/>
        <end position="78"/>
    </location>
</feature>
<dbReference type="NCBIfam" id="TIGR00797">
    <property type="entry name" value="matE"/>
    <property type="match status" value="1"/>
</dbReference>
<dbReference type="InterPro" id="IPR044644">
    <property type="entry name" value="DinF-like"/>
</dbReference>
<feature type="transmembrane region" description="Helical" evidence="6">
    <location>
        <begin position="21"/>
        <end position="40"/>
    </location>
</feature>
<protein>
    <submittedName>
        <fullName evidence="7">MATE family efflux transporter</fullName>
    </submittedName>
</protein>
<evidence type="ECO:0000256" key="2">
    <source>
        <dbReference type="ARBA" id="ARBA00010199"/>
    </source>
</evidence>
<feature type="transmembrane region" description="Helical" evidence="6">
    <location>
        <begin position="142"/>
        <end position="165"/>
    </location>
</feature>
<evidence type="ECO:0000256" key="3">
    <source>
        <dbReference type="ARBA" id="ARBA00022692"/>
    </source>
</evidence>
<keyword evidence="4 6" id="KW-1133">Transmembrane helix</keyword>
<dbReference type="PANTHER" id="PTHR42893">
    <property type="entry name" value="PROTEIN DETOXIFICATION 44, CHLOROPLASTIC-RELATED"/>
    <property type="match status" value="1"/>
</dbReference>
<keyword evidence="3 6" id="KW-0812">Transmembrane</keyword>
<feature type="transmembrane region" description="Helical" evidence="6">
    <location>
        <begin position="251"/>
        <end position="269"/>
    </location>
</feature>
<sequence length="453" mass="47695">MSATTASENDGSGPFEVTHRLVLAIAIPMTLGFLTTPLLGLTDTAVAGRLGSADALAGMAVAAIIFDLLFGSFNFLRASTTGLVAQAFGRGDRREEQAVYWRSLTIALCSGLVLMLLSPLLLSGGLFLMAPTPEVAEVASTYFMIRVLSAPMALANYALLGFVLGRGQGTTGLLLQAIINGINIVLSITLGLGLGWGIAGIAWGTFMGETVGTLAGLAIVVSRFNRADRPSRAEIFAPARLKALFSLNRDIMIRTFVLIGAFAIMTRIGSSMGPLALAANAVLMNIFLVAGYYLDGIANAAEQLVGRAFGANFRPAFDRAVKLTLLWSLGLGVVTTGLFLIFGADIVGLLTTTESVRAEAAKYLPWAALTAITGALAFQMDGVFIGATWSSAMRNMMLLAFVGYLAALAVFVPLLGNHGLWLALNLFLAFRGIFLALRLPALAGRQFSVANRS</sequence>
<reference evidence="7" key="1">
    <citation type="submission" date="2022-04" db="EMBL/GenBank/DDBJ databases">
        <title>Shinella lacus sp. nov., a novel member of the genus Shinella from water.</title>
        <authorList>
            <person name="Deng Y."/>
        </authorList>
    </citation>
    <scope>NUCLEOTIDE SEQUENCE</scope>
    <source>
        <strain evidence="7">JCM 31239</strain>
    </source>
</reference>
<feature type="transmembrane region" description="Helical" evidence="6">
    <location>
        <begin position="275"/>
        <end position="294"/>
    </location>
</feature>
<dbReference type="Pfam" id="PF01554">
    <property type="entry name" value="MatE"/>
    <property type="match status" value="2"/>
</dbReference>
<evidence type="ECO:0000256" key="1">
    <source>
        <dbReference type="ARBA" id="ARBA00004141"/>
    </source>
</evidence>
<evidence type="ECO:0000313" key="8">
    <source>
        <dbReference type="Proteomes" id="UP001177080"/>
    </source>
</evidence>
<evidence type="ECO:0000256" key="5">
    <source>
        <dbReference type="ARBA" id="ARBA00023136"/>
    </source>
</evidence>
<accession>A0ABT8XBR1</accession>
<evidence type="ECO:0000256" key="4">
    <source>
        <dbReference type="ARBA" id="ARBA00022989"/>
    </source>
</evidence>
<feature type="transmembrane region" description="Helical" evidence="6">
    <location>
        <begin position="421"/>
        <end position="443"/>
    </location>
</feature>
<feature type="transmembrane region" description="Helical" evidence="6">
    <location>
        <begin position="396"/>
        <end position="415"/>
    </location>
</feature>
<dbReference type="InterPro" id="IPR002528">
    <property type="entry name" value="MATE_fam"/>
</dbReference>
<name>A0ABT8XBR1_9HYPH</name>
<dbReference type="EMBL" id="WHSC02000003">
    <property type="protein sequence ID" value="MDO6121182.1"/>
    <property type="molecule type" value="Genomic_DNA"/>
</dbReference>
<feature type="transmembrane region" description="Helical" evidence="6">
    <location>
        <begin position="323"/>
        <end position="343"/>
    </location>
</feature>
<keyword evidence="5 6" id="KW-0472">Membrane</keyword>
<evidence type="ECO:0000313" key="7">
    <source>
        <dbReference type="EMBL" id="MDO6121182.1"/>
    </source>
</evidence>
<feature type="transmembrane region" description="Helical" evidence="6">
    <location>
        <begin position="99"/>
        <end position="122"/>
    </location>
</feature>
<keyword evidence="8" id="KW-1185">Reference proteome</keyword>
<dbReference type="RefSeq" id="WP_244761136.1">
    <property type="nucleotide sequence ID" value="NZ_JALJCJ010000003.1"/>
</dbReference>
<feature type="transmembrane region" description="Helical" evidence="6">
    <location>
        <begin position="363"/>
        <end position="384"/>
    </location>
</feature>
<evidence type="ECO:0000256" key="6">
    <source>
        <dbReference type="SAM" id="Phobius"/>
    </source>
</evidence>
<organism evidence="7 8">
    <name type="scientific">Shinella curvata</name>
    <dbReference type="NCBI Taxonomy" id="1817964"/>
    <lineage>
        <taxon>Bacteria</taxon>
        <taxon>Pseudomonadati</taxon>
        <taxon>Pseudomonadota</taxon>
        <taxon>Alphaproteobacteria</taxon>
        <taxon>Hyphomicrobiales</taxon>
        <taxon>Rhizobiaceae</taxon>
        <taxon>Shinella</taxon>
    </lineage>
</organism>
<feature type="transmembrane region" description="Helical" evidence="6">
    <location>
        <begin position="172"/>
        <end position="194"/>
    </location>
</feature>
<dbReference type="PANTHER" id="PTHR42893:SF46">
    <property type="entry name" value="PROTEIN DETOXIFICATION 44, CHLOROPLASTIC"/>
    <property type="match status" value="1"/>
</dbReference>